<dbReference type="CDD" id="cd00038">
    <property type="entry name" value="CAP_ED"/>
    <property type="match status" value="1"/>
</dbReference>
<accession>F3QQA0</accession>
<evidence type="ECO:0000259" key="1">
    <source>
        <dbReference type="PROSITE" id="PS50042"/>
    </source>
</evidence>
<dbReference type="eggNOG" id="COG0664">
    <property type="taxonomic scope" value="Bacteria"/>
</dbReference>
<organism evidence="2 3">
    <name type="scientific">Paraprevotella xylaniphila YIT 11841</name>
    <dbReference type="NCBI Taxonomy" id="762982"/>
    <lineage>
        <taxon>Bacteria</taxon>
        <taxon>Pseudomonadati</taxon>
        <taxon>Bacteroidota</taxon>
        <taxon>Bacteroidia</taxon>
        <taxon>Bacteroidales</taxon>
        <taxon>Prevotellaceae</taxon>
        <taxon>Paraprevotella</taxon>
    </lineage>
</organism>
<name>F3QQA0_9BACT</name>
<dbReference type="InterPro" id="IPR014710">
    <property type="entry name" value="RmlC-like_jellyroll"/>
</dbReference>
<dbReference type="SUPFAM" id="SSF51206">
    <property type="entry name" value="cAMP-binding domain-like"/>
    <property type="match status" value="1"/>
</dbReference>
<comment type="caution">
    <text evidence="2">The sequence shown here is derived from an EMBL/GenBank/DDBJ whole genome shotgun (WGS) entry which is preliminary data.</text>
</comment>
<gene>
    <name evidence="2" type="ORF">HMPREF9442_00338</name>
</gene>
<dbReference type="EMBL" id="AFBR01000008">
    <property type="protein sequence ID" value="EGG57391.1"/>
    <property type="molecule type" value="Genomic_DNA"/>
</dbReference>
<dbReference type="InterPro" id="IPR000595">
    <property type="entry name" value="cNMP-bd_dom"/>
</dbReference>
<dbReference type="Gene3D" id="2.60.120.10">
    <property type="entry name" value="Jelly Rolls"/>
    <property type="match status" value="1"/>
</dbReference>
<dbReference type="AlphaFoldDB" id="F3QQA0"/>
<dbReference type="InterPro" id="IPR018490">
    <property type="entry name" value="cNMP-bd_dom_sf"/>
</dbReference>
<dbReference type="Proteomes" id="UP000005546">
    <property type="component" value="Unassembled WGS sequence"/>
</dbReference>
<feature type="domain" description="Cyclic nucleotide-binding" evidence="1">
    <location>
        <begin position="16"/>
        <end position="118"/>
    </location>
</feature>
<dbReference type="PROSITE" id="PS50042">
    <property type="entry name" value="CNMP_BINDING_3"/>
    <property type="match status" value="1"/>
</dbReference>
<keyword evidence="3" id="KW-1185">Reference proteome</keyword>
<proteinExistence type="predicted"/>
<dbReference type="STRING" id="762982.HMPREF9442_00338"/>
<protein>
    <submittedName>
        <fullName evidence="2">Cyclic nucleotide-binding domain protein</fullName>
    </submittedName>
</protein>
<reference evidence="2 3" key="1">
    <citation type="submission" date="2011-02" db="EMBL/GenBank/DDBJ databases">
        <authorList>
            <person name="Weinstock G."/>
            <person name="Sodergren E."/>
            <person name="Clifton S."/>
            <person name="Fulton L."/>
            <person name="Fulton B."/>
            <person name="Courtney L."/>
            <person name="Fronick C."/>
            <person name="Harrison M."/>
            <person name="Strong C."/>
            <person name="Farmer C."/>
            <person name="Delahaunty K."/>
            <person name="Markovic C."/>
            <person name="Hall O."/>
            <person name="Minx P."/>
            <person name="Tomlinson C."/>
            <person name="Mitreva M."/>
            <person name="Hou S."/>
            <person name="Chen J."/>
            <person name="Wollam A."/>
            <person name="Pepin K.H."/>
            <person name="Johnson M."/>
            <person name="Bhonagiri V."/>
            <person name="Zhang X."/>
            <person name="Suruliraj S."/>
            <person name="Warren W."/>
            <person name="Chinwalla A."/>
            <person name="Mardis E.R."/>
            <person name="Wilson R.K."/>
        </authorList>
    </citation>
    <scope>NUCLEOTIDE SEQUENCE [LARGE SCALE GENOMIC DNA]</scope>
    <source>
        <strain evidence="2 3">YIT 11841</strain>
    </source>
</reference>
<sequence length="209" mass="24322">MTMDLRRDVAREIARIYCRLSPSGIEALSEILVPFKYSKGDVVLPEGETCRHMYFVERGMVRQYYYKGGRDVTEHFSYEGRIVICIESFLKQEPSRLIVEALENSRLYGIPYDDLQELADENKEIELLFRKIMEHALISSQVYADSQRFENATERYLRLLNTKPEILLRAPMLHVASYLQMSPETLSRVRAAHLEEMKSEKGSVSKTET</sequence>
<dbReference type="SMART" id="SM00100">
    <property type="entry name" value="cNMP"/>
    <property type="match status" value="1"/>
</dbReference>
<dbReference type="HOGENOM" id="CLU_075053_9_3_10"/>
<dbReference type="Pfam" id="PF00027">
    <property type="entry name" value="cNMP_binding"/>
    <property type="match status" value="1"/>
</dbReference>
<evidence type="ECO:0000313" key="3">
    <source>
        <dbReference type="Proteomes" id="UP000005546"/>
    </source>
</evidence>
<evidence type="ECO:0000313" key="2">
    <source>
        <dbReference type="EMBL" id="EGG57391.1"/>
    </source>
</evidence>